<proteinExistence type="predicted"/>
<reference evidence="1" key="1">
    <citation type="submission" date="2022-10" db="EMBL/GenBank/DDBJ databases">
        <title>Culturing micro-colonial fungi from biological soil crusts in the Mojave desert and describing Neophaeococcomyces mojavensis, and introducing the new genera and species Taxawa tesnikishii.</title>
        <authorList>
            <person name="Kurbessoian T."/>
            <person name="Stajich J.E."/>
        </authorList>
    </citation>
    <scope>NUCLEOTIDE SEQUENCE</scope>
    <source>
        <strain evidence="1">JES_112</strain>
    </source>
</reference>
<protein>
    <submittedName>
        <fullName evidence="1">Uncharacterized protein</fullName>
    </submittedName>
</protein>
<keyword evidence="2" id="KW-1185">Reference proteome</keyword>
<comment type="caution">
    <text evidence="1">The sequence shown here is derived from an EMBL/GenBank/DDBJ whole genome shotgun (WGS) entry which is preliminary data.</text>
</comment>
<dbReference type="Proteomes" id="UP001172386">
    <property type="component" value="Unassembled WGS sequence"/>
</dbReference>
<accession>A0ACC3AKL7</accession>
<dbReference type="EMBL" id="JAPDRQ010000003">
    <property type="protein sequence ID" value="KAJ9664381.1"/>
    <property type="molecule type" value="Genomic_DNA"/>
</dbReference>
<name>A0ACC3AKL7_9EURO</name>
<sequence>MGPISAPGFTARLRSSITLLRNVMNRQLDLSLPLSLFPTISVVFFILLWVVMFRNGSVDSMNLAIDNRELAPGQPLQVHYTGIPPVDNLLVTLVAFTYPVTSAEDKPSMLLMVDIVSTLQTALLWAHLDNNRVVNAMGAAVILPIYFYLSLQNQPIETESWISLWNAKPLTLSFIIGSLLPGLAEITAIILPRSGLVHQYVIAFMQVSPLVMSAVQYIASGLYPIRNIDVRTRKSAYIPSVQQALLVAGIVSAISHAIVLGNILLGNQSIRSIYMPDPGAVGLALNGQKLLEGSRLFLQYDYIGIFLSIVFWCNHLITSITRVNNIKLTALLATASLLAGPAAVGCAVLSWREQEMLERRENTRKMRLSQKA</sequence>
<evidence type="ECO:0000313" key="2">
    <source>
        <dbReference type="Proteomes" id="UP001172386"/>
    </source>
</evidence>
<organism evidence="1 2">
    <name type="scientific">Neophaeococcomyces mojaviensis</name>
    <dbReference type="NCBI Taxonomy" id="3383035"/>
    <lineage>
        <taxon>Eukaryota</taxon>
        <taxon>Fungi</taxon>
        <taxon>Dikarya</taxon>
        <taxon>Ascomycota</taxon>
        <taxon>Pezizomycotina</taxon>
        <taxon>Eurotiomycetes</taxon>
        <taxon>Chaetothyriomycetidae</taxon>
        <taxon>Chaetothyriales</taxon>
        <taxon>Chaetothyriales incertae sedis</taxon>
        <taxon>Neophaeococcomyces</taxon>
    </lineage>
</organism>
<gene>
    <name evidence="1" type="ORF">H2198_000310</name>
</gene>
<evidence type="ECO:0000313" key="1">
    <source>
        <dbReference type="EMBL" id="KAJ9664381.1"/>
    </source>
</evidence>